<accession>G0TZL1</accession>
<dbReference type="GO" id="GO:0000138">
    <property type="term" value="C:Golgi trans cisterna"/>
    <property type="evidence" value="ECO:0007669"/>
    <property type="project" value="TreeGrafter"/>
</dbReference>
<dbReference type="GO" id="GO:0005797">
    <property type="term" value="C:Golgi medial cisterna"/>
    <property type="evidence" value="ECO:0007669"/>
    <property type="project" value="TreeGrafter"/>
</dbReference>
<dbReference type="AlphaFoldDB" id="G0TZL1"/>
<dbReference type="VEuPathDB" id="TriTrypDB:TvY486_0806460"/>
<evidence type="ECO:0008006" key="2">
    <source>
        <dbReference type="Google" id="ProtNLM"/>
    </source>
</evidence>
<protein>
    <recommendedName>
        <fullName evidence="2">Dymeclin</fullName>
    </recommendedName>
</protein>
<dbReference type="PANTHER" id="PTHR21575:SF12">
    <property type="entry name" value="PROTEIN HID1"/>
    <property type="match status" value="1"/>
</dbReference>
<proteinExistence type="predicted"/>
<organism evidence="1">
    <name type="scientific">Trypanosoma vivax (strain Y486)</name>
    <dbReference type="NCBI Taxonomy" id="1055687"/>
    <lineage>
        <taxon>Eukaryota</taxon>
        <taxon>Discoba</taxon>
        <taxon>Euglenozoa</taxon>
        <taxon>Kinetoplastea</taxon>
        <taxon>Metakinetoplastina</taxon>
        <taxon>Trypanosomatida</taxon>
        <taxon>Trypanosomatidae</taxon>
        <taxon>Trypanosoma</taxon>
        <taxon>Duttonella</taxon>
    </lineage>
</organism>
<sequence length="729" mass="80534">MGSSGSTLRAAGAFRSLLSESSADGDKILLLLEADIPSEDQQPVMPFALLRVMRHYYTKNFAKLFFSCVKAVAQIRTEVTNFPGECQDGVQKLLNALRLMRRMLPFSMESGDTCCILGTDQFTHGDGAGPRCWNGEESVSALHPPLDKAKTKFTETFVQSFFVQGRVCDESDPGQKLPMFSTGDMFLGKFLIRLLVDCCFTKGLGLPLREYPCEDSEHRPHVSEPLLWYPYLGECAAVSSSAPCSATIHIVRCELLSTIVTCLARPLFSPSCRRDTVFTEPLLSCEDVPLLPTLMASALNGLLSCSPHCLAARAGHLPNQESEVLLLCARFLCCVFCYPGFHSEGVAMDECRLEESTIGARTCSTNGAREFARLITPKEAHIIVLHLRHLFSMEHFAYQTASRGSPCHFAIQDECVMLLWRLIELSPECLNAFGRQSEVLCYVAPLVAYAMEAREDTRLYSRLQLVLFTLMRLTQFRSFSVLCNSPIAEDVSDILDGCVHTYSDLVIGSLCTLLLNSRVDIRPLHGMCTVVLSNMCPHVTSMSEATSEKFSLVLGNLASSYLGHRRIRSLSSGGLNGADATLLQVVLQNVLESIFAILHYQKNVATGFLVSLIRWKTLLDDIAEETPTGDDSILHQLPAATFLLKLRDILDSVGDAPCHLQAPGSMLDPIVLSTQLRDRVQVPSSTVKRFLPTQGLEEWTMKTYWASLYSRSAPGTMGDSASVKMFSFD</sequence>
<dbReference type="Pfam" id="PF09742">
    <property type="entry name" value="Dymeclin"/>
    <property type="match status" value="1"/>
</dbReference>
<dbReference type="InterPro" id="IPR026705">
    <property type="entry name" value="Hid-1/Ecm30"/>
</dbReference>
<reference evidence="1" key="1">
    <citation type="journal article" date="2012" name="Proc. Natl. Acad. Sci. U.S.A.">
        <title>Antigenic diversity is generated by distinct evolutionary mechanisms in African trypanosome species.</title>
        <authorList>
            <person name="Jackson A.P."/>
            <person name="Berry A."/>
            <person name="Aslett M."/>
            <person name="Allison H.C."/>
            <person name="Burton P."/>
            <person name="Vavrova-Anderson J."/>
            <person name="Brown R."/>
            <person name="Browne H."/>
            <person name="Corton N."/>
            <person name="Hauser H."/>
            <person name="Gamble J."/>
            <person name="Gilderthorp R."/>
            <person name="Marcello L."/>
            <person name="McQuillan J."/>
            <person name="Otto T.D."/>
            <person name="Quail M.A."/>
            <person name="Sanders M.J."/>
            <person name="van Tonder A."/>
            <person name="Ginger M.L."/>
            <person name="Field M.C."/>
            <person name="Barry J.D."/>
            <person name="Hertz-Fowler C."/>
            <person name="Berriman M."/>
        </authorList>
    </citation>
    <scope>NUCLEOTIDE SEQUENCE</scope>
    <source>
        <strain evidence="1">Y486</strain>
    </source>
</reference>
<evidence type="ECO:0000313" key="1">
    <source>
        <dbReference type="EMBL" id="CCC50039.1"/>
    </source>
</evidence>
<gene>
    <name evidence="1" type="ORF">TVY486_0806460</name>
</gene>
<dbReference type="PANTHER" id="PTHR21575">
    <property type="entry name" value="PROTEIN HID1"/>
    <property type="match status" value="1"/>
</dbReference>
<dbReference type="EMBL" id="HE573024">
    <property type="protein sequence ID" value="CCC50039.1"/>
    <property type="molecule type" value="Genomic_DNA"/>
</dbReference>
<name>G0TZL1_TRYVY</name>
<dbReference type="GO" id="GO:0016020">
    <property type="term" value="C:membrane"/>
    <property type="evidence" value="ECO:0007669"/>
    <property type="project" value="TreeGrafter"/>
</dbReference>